<dbReference type="OMA" id="YLIREGP"/>
<dbReference type="InterPro" id="IPR001849">
    <property type="entry name" value="PH_domain"/>
</dbReference>
<dbReference type="KEGG" id="ddi:DDB_G0278703"/>
<dbReference type="InterPro" id="IPR000219">
    <property type="entry name" value="DH_dom"/>
</dbReference>
<dbReference type="PROSITE" id="PS50010">
    <property type="entry name" value="DH_2"/>
    <property type="match status" value="1"/>
</dbReference>
<dbReference type="PROSITE" id="PS50096">
    <property type="entry name" value="IQ"/>
    <property type="match status" value="1"/>
</dbReference>
<dbReference type="InterPro" id="IPR011993">
    <property type="entry name" value="PH-like_dom_sf"/>
</dbReference>
<dbReference type="PANTHER" id="PTHR12673:SF264">
    <property type="entry name" value="DH DOMAIN-CONTAINING PROTEIN"/>
    <property type="match status" value="1"/>
</dbReference>
<feature type="compositionally biased region" description="Low complexity" evidence="2">
    <location>
        <begin position="287"/>
        <end position="308"/>
    </location>
</feature>
<dbReference type="VEuPathDB" id="AmoebaDB:DDB_G0278703"/>
<dbReference type="HOGENOM" id="CLU_328845_0_0_1"/>
<dbReference type="STRING" id="44689.Q54XW8"/>
<feature type="compositionally biased region" description="Low complexity" evidence="2">
    <location>
        <begin position="338"/>
        <end position="395"/>
    </location>
</feature>
<feature type="region of interest" description="Disordered" evidence="2">
    <location>
        <begin position="287"/>
        <end position="399"/>
    </location>
</feature>
<dbReference type="PANTHER" id="PTHR12673">
    <property type="entry name" value="FACIOGENITAL DYSPLASIA PROTEIN"/>
    <property type="match status" value="1"/>
</dbReference>
<feature type="compositionally biased region" description="Basic and acidic residues" evidence="2">
    <location>
        <begin position="59"/>
        <end position="75"/>
    </location>
</feature>
<feature type="compositionally biased region" description="Low complexity" evidence="2">
    <location>
        <begin position="101"/>
        <end position="110"/>
    </location>
</feature>
<feature type="region of interest" description="Disordered" evidence="2">
    <location>
        <begin position="1"/>
        <end position="75"/>
    </location>
</feature>
<feature type="coiled-coil region" evidence="1">
    <location>
        <begin position="180"/>
        <end position="207"/>
    </location>
</feature>
<protein>
    <recommendedName>
        <fullName evidence="3">DH domain-containing protein</fullName>
    </recommendedName>
</protein>
<feature type="compositionally biased region" description="Polar residues" evidence="2">
    <location>
        <begin position="32"/>
        <end position="44"/>
    </location>
</feature>
<evidence type="ECO:0000256" key="1">
    <source>
        <dbReference type="SAM" id="Coils"/>
    </source>
</evidence>
<dbReference type="InterPro" id="IPR035899">
    <property type="entry name" value="DBL_dom_sf"/>
</dbReference>
<dbReference type="Gene3D" id="2.30.29.30">
    <property type="entry name" value="Pleckstrin-homology domain (PH domain)/Phosphotyrosine-binding domain (PTB)"/>
    <property type="match status" value="1"/>
</dbReference>
<dbReference type="Pfam" id="PF00621">
    <property type="entry name" value="RhoGEF"/>
    <property type="match status" value="1"/>
</dbReference>
<dbReference type="AlphaFoldDB" id="Q54XW8"/>
<feature type="compositionally biased region" description="Low complexity" evidence="2">
    <location>
        <begin position="12"/>
        <end position="21"/>
    </location>
</feature>
<dbReference type="SMR" id="Q54XW8"/>
<dbReference type="GeneID" id="8621640"/>
<dbReference type="RefSeq" id="XP_642434.2">
    <property type="nucleotide sequence ID" value="XM_637342.2"/>
</dbReference>
<dbReference type="Gene3D" id="1.20.900.10">
    <property type="entry name" value="Dbl homology (DH) domain"/>
    <property type="match status" value="1"/>
</dbReference>
<evidence type="ECO:0000259" key="3">
    <source>
        <dbReference type="PROSITE" id="PS50010"/>
    </source>
</evidence>
<name>Q54XW8_DICDI</name>
<evidence type="ECO:0000256" key="2">
    <source>
        <dbReference type="SAM" id="MobiDB-lite"/>
    </source>
</evidence>
<dbReference type="GO" id="GO:0005737">
    <property type="term" value="C:cytoplasm"/>
    <property type="evidence" value="ECO:0000318"/>
    <property type="project" value="GO_Central"/>
</dbReference>
<dbReference type="FunCoup" id="Q54XW8">
    <property type="interactions" value="744"/>
</dbReference>
<accession>Q54XW8</accession>
<dbReference type="eggNOG" id="KOG4424">
    <property type="taxonomic scope" value="Eukaryota"/>
</dbReference>
<feature type="domain" description="DH" evidence="3">
    <location>
        <begin position="434"/>
        <end position="620"/>
    </location>
</feature>
<keyword evidence="1" id="KW-0175">Coiled coil</keyword>
<dbReference type="SUPFAM" id="SSF48065">
    <property type="entry name" value="DBL homology domain (DH-domain)"/>
    <property type="match status" value="1"/>
</dbReference>
<organism evidence="4 5">
    <name type="scientific">Dictyostelium discoideum</name>
    <name type="common">Social amoeba</name>
    <dbReference type="NCBI Taxonomy" id="44689"/>
    <lineage>
        <taxon>Eukaryota</taxon>
        <taxon>Amoebozoa</taxon>
        <taxon>Evosea</taxon>
        <taxon>Eumycetozoa</taxon>
        <taxon>Dictyostelia</taxon>
        <taxon>Dictyosteliales</taxon>
        <taxon>Dictyosteliaceae</taxon>
        <taxon>Dictyostelium</taxon>
    </lineage>
</organism>
<feature type="compositionally biased region" description="Low complexity" evidence="2">
    <location>
        <begin position="695"/>
        <end position="744"/>
    </location>
</feature>
<dbReference type="CDD" id="cd00160">
    <property type="entry name" value="RhoGEF"/>
    <property type="match status" value="1"/>
</dbReference>
<evidence type="ECO:0000313" key="4">
    <source>
        <dbReference type="EMBL" id="EAL68524.2"/>
    </source>
</evidence>
<reference evidence="4 5" key="1">
    <citation type="journal article" date="2005" name="Nature">
        <title>The genome of the social amoeba Dictyostelium discoideum.</title>
        <authorList>
            <consortium name="The Dictyostelium discoideum Sequencing Consortium"/>
            <person name="Eichinger L."/>
            <person name="Pachebat J.A."/>
            <person name="Glockner G."/>
            <person name="Rajandream M.A."/>
            <person name="Sucgang R."/>
            <person name="Berriman M."/>
            <person name="Song J."/>
            <person name="Olsen R."/>
            <person name="Szafranski K."/>
            <person name="Xu Q."/>
            <person name="Tunggal B."/>
            <person name="Kummerfeld S."/>
            <person name="Madera M."/>
            <person name="Konfortov B.A."/>
            <person name="Rivero F."/>
            <person name="Bankier A.T."/>
            <person name="Lehmann R."/>
            <person name="Hamlin N."/>
            <person name="Davies R."/>
            <person name="Gaudet P."/>
            <person name="Fey P."/>
            <person name="Pilcher K."/>
            <person name="Chen G."/>
            <person name="Saunders D."/>
            <person name="Sodergren E."/>
            <person name="Davis P."/>
            <person name="Kerhornou A."/>
            <person name="Nie X."/>
            <person name="Hall N."/>
            <person name="Anjard C."/>
            <person name="Hemphill L."/>
            <person name="Bason N."/>
            <person name="Farbrother P."/>
            <person name="Desany B."/>
            <person name="Just E."/>
            <person name="Morio T."/>
            <person name="Rost R."/>
            <person name="Churcher C."/>
            <person name="Cooper J."/>
            <person name="Haydock S."/>
            <person name="van Driessche N."/>
            <person name="Cronin A."/>
            <person name="Goodhead I."/>
            <person name="Muzny D."/>
            <person name="Mourier T."/>
            <person name="Pain A."/>
            <person name="Lu M."/>
            <person name="Harper D."/>
            <person name="Lindsay R."/>
            <person name="Hauser H."/>
            <person name="James K."/>
            <person name="Quiles M."/>
            <person name="Madan Babu M."/>
            <person name="Saito T."/>
            <person name="Buchrieser C."/>
            <person name="Wardroper A."/>
            <person name="Felder M."/>
            <person name="Thangavelu M."/>
            <person name="Johnson D."/>
            <person name="Knights A."/>
            <person name="Loulseged H."/>
            <person name="Mungall K."/>
            <person name="Oliver K."/>
            <person name="Price C."/>
            <person name="Quail M.A."/>
            <person name="Urushihara H."/>
            <person name="Hernandez J."/>
            <person name="Rabbinowitsch E."/>
            <person name="Steffen D."/>
            <person name="Sanders M."/>
            <person name="Ma J."/>
            <person name="Kohara Y."/>
            <person name="Sharp S."/>
            <person name="Simmonds M."/>
            <person name="Spiegler S."/>
            <person name="Tivey A."/>
            <person name="Sugano S."/>
            <person name="White B."/>
            <person name="Walker D."/>
            <person name="Woodward J."/>
            <person name="Winckler T."/>
            <person name="Tanaka Y."/>
            <person name="Shaulsky G."/>
            <person name="Schleicher M."/>
            <person name="Weinstock G."/>
            <person name="Rosenthal A."/>
            <person name="Cox E.C."/>
            <person name="Chisholm R.L."/>
            <person name="Gibbs R."/>
            <person name="Loomis W.F."/>
            <person name="Platzer M."/>
            <person name="Kay R.R."/>
            <person name="Williams J."/>
            <person name="Dear P.H."/>
            <person name="Noegel A.A."/>
            <person name="Barrell B."/>
            <person name="Kuspa A."/>
        </authorList>
    </citation>
    <scope>NUCLEOTIDE SEQUENCE [LARGE SCALE GENOMIC DNA]</scope>
    <source>
        <strain evidence="4 5">AX4</strain>
    </source>
</reference>
<feature type="compositionally biased region" description="Polar residues" evidence="2">
    <location>
        <begin position="319"/>
        <end position="329"/>
    </location>
</feature>
<dbReference type="InterPro" id="IPR051092">
    <property type="entry name" value="FYVE_RhoGEF_PH"/>
</dbReference>
<dbReference type="Pfam" id="PF00612">
    <property type="entry name" value="IQ"/>
    <property type="match status" value="1"/>
</dbReference>
<gene>
    <name evidence="4" type="primary">gxcII</name>
    <name evidence="4" type="ORF">DDB_G0278703</name>
</gene>
<evidence type="ECO:0000313" key="5">
    <source>
        <dbReference type="Proteomes" id="UP000002195"/>
    </source>
</evidence>
<dbReference type="PaxDb" id="44689-DDB0233473"/>
<dbReference type="dictyBase" id="DDB_G0278703">
    <property type="gene designation" value="gxcII"/>
</dbReference>
<dbReference type="GO" id="GO:0005085">
    <property type="term" value="F:guanyl-nucleotide exchange factor activity"/>
    <property type="evidence" value="ECO:0000318"/>
    <property type="project" value="GO_Central"/>
</dbReference>
<comment type="caution">
    <text evidence="4">The sequence shown here is derived from an EMBL/GenBank/DDBJ whole genome shotgun (WGS) entry which is preliminary data.</text>
</comment>
<dbReference type="SMART" id="SM00233">
    <property type="entry name" value="PH"/>
    <property type="match status" value="1"/>
</dbReference>
<dbReference type="InterPro" id="IPR000048">
    <property type="entry name" value="IQ_motif_EF-hand-BS"/>
</dbReference>
<dbReference type="EMBL" id="AAFI02000023">
    <property type="protein sequence ID" value="EAL68524.2"/>
    <property type="molecule type" value="Genomic_DNA"/>
</dbReference>
<feature type="region of interest" description="Disordered" evidence="2">
    <location>
        <begin position="90"/>
        <end position="110"/>
    </location>
</feature>
<feature type="compositionally biased region" description="Basic residues" evidence="2">
    <location>
        <begin position="1"/>
        <end position="11"/>
    </location>
</feature>
<proteinExistence type="predicted"/>
<keyword evidence="5" id="KW-1185">Reference proteome</keyword>
<dbReference type="InParanoid" id="Q54XW8"/>
<dbReference type="SMART" id="SM00325">
    <property type="entry name" value="RhoGEF"/>
    <property type="match status" value="1"/>
</dbReference>
<sequence>MGPKKNNRNKSKNNTNTTSVKPKVDEEILSQDPVSTEDTPTLLSPPSEITPDEPSSIVEENKKQNNDNNNNERKDNIVESVEEKELICNNNNNENKDENNNNKTTTATTTTTTATTNVKLENNNNNNNNINNEIKEIINEDDDDNNNNNEINKDWKTLYFITSKQMNLERIKTETLESLIIQKDKENQQLLEQVTRLETELLTERRRINRTVGTIRHGTRKLLSTVKFDHNIDIASIIDDLNNIDSSISASPSFADDLNLTSASILNSNSNSFSDFSSDQLLNKLNSYHNSSSSLNSNTNNNNNNNNNSHHHHHQNNSIERSINLSNGPSIGGTIRLSTSTNSVNSISVGSDSGNNATTTTATTTATNTNANATSTTSTSLSTTTTTTTTTTATSPTITINPPPLQRDYIECITVVQSLVRRWLARKRYKKLRTKRAIVEELFETESTYVNHLSNLLKIFINPLKAKKGDSILPADDFDQIFSSIQTIYKTNSYFLDQVDEIFKKFNKWSCFGEKVLKLVPLFNCYIDYIINFECSQKYLKKALSSNSTFANFVKQGNAKKELDDLDLEDLLIMPVQRIPRYIMLFKEIRKFTPLYHNDFSGIDKTLEAFKAFAQKVNTQSGFRKKVLQLEDRILNYKDDITSNSRILLREGPLKFKKSSEYVFLFNDMILVCHPSHSKKNKSKLSLGTPVTTVNNNNNNNNSNNNSNNSNNNNSSSSNNNNNNNSGNGNTPTSTTPIIISTNPPSSPPTLRETTSSMNLLENSHSSTVVNVLGSSNGSNQSLNSLVVNEFHSSNVDINFKFLQKYPLDSRVKIIQDLTEPKFTVLVPDSYSIDFFATTIEERQVWVSEINKLLTVISNNCLDKANLDLINSLQ</sequence>
<feature type="region of interest" description="Disordered" evidence="2">
    <location>
        <begin position="679"/>
        <end position="754"/>
    </location>
</feature>
<dbReference type="SUPFAM" id="SSF50729">
    <property type="entry name" value="PH domain-like"/>
    <property type="match status" value="1"/>
</dbReference>
<dbReference type="Proteomes" id="UP000002195">
    <property type="component" value="Unassembled WGS sequence"/>
</dbReference>